<evidence type="ECO:0008006" key="4">
    <source>
        <dbReference type="Google" id="ProtNLM"/>
    </source>
</evidence>
<feature type="chain" id="PRO_5007622880" description="Lipoprotein" evidence="1">
    <location>
        <begin position="21"/>
        <end position="206"/>
    </location>
</feature>
<keyword evidence="1" id="KW-0732">Signal</keyword>
<sequence length="206" mass="22621">MKRTFIRGALCACMAMPVLAAAQKPFDFRGLPLGISLDAFRRDEPARATPPGSVAVCDTDLEAASLGMVLRDTHSLSIACKWAHRTQAGWSASQAVVDGAPSRDHVLRFAAMPGDASPRLYRMAFVIDARVVDDFTEALSSKFGRSRVERANGYRTRTWENATSSITLEANGAAASAHVIYRLKAYESWLRETTDRWRLASVQDTP</sequence>
<accession>A0A158CEP8</accession>
<keyword evidence="3" id="KW-1185">Reference proteome</keyword>
<dbReference type="RefSeq" id="WP_061177476.1">
    <property type="nucleotide sequence ID" value="NZ_FCOE02000020.1"/>
</dbReference>
<evidence type="ECO:0000256" key="1">
    <source>
        <dbReference type="SAM" id="SignalP"/>
    </source>
</evidence>
<name>A0A158CEP8_9BURK</name>
<protein>
    <recommendedName>
        <fullName evidence="4">Lipoprotein</fullName>
    </recommendedName>
</protein>
<gene>
    <name evidence="2" type="ORF">AWB80_05109</name>
</gene>
<organism evidence="2 3">
    <name type="scientific">Caballeronia pedi</name>
    <dbReference type="NCBI Taxonomy" id="1777141"/>
    <lineage>
        <taxon>Bacteria</taxon>
        <taxon>Pseudomonadati</taxon>
        <taxon>Pseudomonadota</taxon>
        <taxon>Betaproteobacteria</taxon>
        <taxon>Burkholderiales</taxon>
        <taxon>Burkholderiaceae</taxon>
        <taxon>Caballeronia</taxon>
    </lineage>
</organism>
<dbReference type="AlphaFoldDB" id="A0A158CEP8"/>
<dbReference type="EMBL" id="FCOE02000020">
    <property type="protein sequence ID" value="SAK80799.1"/>
    <property type="molecule type" value="Genomic_DNA"/>
</dbReference>
<dbReference type="STRING" id="1777141.AWB80_05109"/>
<feature type="signal peptide" evidence="1">
    <location>
        <begin position="1"/>
        <end position="20"/>
    </location>
</feature>
<dbReference type="Proteomes" id="UP000054911">
    <property type="component" value="Unassembled WGS sequence"/>
</dbReference>
<reference evidence="2" key="1">
    <citation type="submission" date="2016-01" db="EMBL/GenBank/DDBJ databases">
        <authorList>
            <person name="Peeters C."/>
        </authorList>
    </citation>
    <scope>NUCLEOTIDE SEQUENCE [LARGE SCALE GENOMIC DNA]</scope>
    <source>
        <strain evidence="2">LMG 29323</strain>
    </source>
</reference>
<evidence type="ECO:0000313" key="2">
    <source>
        <dbReference type="EMBL" id="SAK80799.1"/>
    </source>
</evidence>
<proteinExistence type="predicted"/>
<comment type="caution">
    <text evidence="2">The sequence shown here is derived from an EMBL/GenBank/DDBJ whole genome shotgun (WGS) entry which is preliminary data.</text>
</comment>
<evidence type="ECO:0000313" key="3">
    <source>
        <dbReference type="Proteomes" id="UP000054911"/>
    </source>
</evidence>
<dbReference type="OrthoDB" id="9081860at2"/>